<reference evidence="5" key="3">
    <citation type="submission" date="2016-11" db="EMBL/GenBank/DDBJ databases">
        <authorList>
            <person name="Jaros S."/>
            <person name="Januszkiewicz K."/>
            <person name="Wedrychowicz H."/>
        </authorList>
    </citation>
    <scope>NUCLEOTIDE SEQUENCE [LARGE SCALE GENOMIC DNA]</scope>
    <source>
        <strain evidence="5">DSM 1682</strain>
    </source>
</reference>
<protein>
    <submittedName>
        <fullName evidence="2">Cell division suppressor protein YneA</fullName>
    </submittedName>
    <submittedName>
        <fullName evidence="3">LysM domain-containing protein</fullName>
    </submittedName>
</protein>
<organism evidence="3 5">
    <name type="scientific">Anaerotignum propionicum DSM 1682</name>
    <dbReference type="NCBI Taxonomy" id="991789"/>
    <lineage>
        <taxon>Bacteria</taxon>
        <taxon>Bacillati</taxon>
        <taxon>Bacillota</taxon>
        <taxon>Clostridia</taxon>
        <taxon>Lachnospirales</taxon>
        <taxon>Anaerotignaceae</taxon>
        <taxon>Anaerotignum</taxon>
    </lineage>
</organism>
<dbReference type="RefSeq" id="WP_082754343.1">
    <property type="nucleotide sequence ID" value="NZ_CP014223.1"/>
</dbReference>
<reference evidence="2 4" key="1">
    <citation type="journal article" date="2016" name="Genome Announc.">
        <title>Complete Genome Sequence of the Amino Acid-Fermenting Clostridium propionicum X2 (DSM 1682).</title>
        <authorList>
            <person name="Poehlein A."/>
            <person name="Schlien K."/>
            <person name="Chowdhury N.P."/>
            <person name="Gottschalk G."/>
            <person name="Buckel W."/>
            <person name="Daniel R."/>
        </authorList>
    </citation>
    <scope>NUCLEOTIDE SEQUENCE [LARGE SCALE GENOMIC DNA]</scope>
    <source>
        <strain evidence="2 4">X2</strain>
    </source>
</reference>
<dbReference type="Gene3D" id="3.10.350.10">
    <property type="entry name" value="LysM domain"/>
    <property type="match status" value="1"/>
</dbReference>
<dbReference type="EMBL" id="FQUA01000014">
    <property type="protein sequence ID" value="SHF04994.1"/>
    <property type="molecule type" value="Genomic_DNA"/>
</dbReference>
<dbReference type="AlphaFoldDB" id="A0A0X8VDM2"/>
<evidence type="ECO:0000313" key="3">
    <source>
        <dbReference type="EMBL" id="SHF04994.1"/>
    </source>
</evidence>
<evidence type="ECO:0000313" key="2">
    <source>
        <dbReference type="EMBL" id="AMJ41830.1"/>
    </source>
</evidence>
<dbReference type="Proteomes" id="UP000068026">
    <property type="component" value="Chromosome"/>
</dbReference>
<dbReference type="GO" id="GO:0051301">
    <property type="term" value="P:cell division"/>
    <property type="evidence" value="ECO:0007669"/>
    <property type="project" value="UniProtKB-KW"/>
</dbReference>
<name>A0A0X8VDM2_ANAPI</name>
<dbReference type="OrthoDB" id="1716479at2"/>
<evidence type="ECO:0000259" key="1">
    <source>
        <dbReference type="Pfam" id="PF01476"/>
    </source>
</evidence>
<dbReference type="Pfam" id="PF01476">
    <property type="entry name" value="LysM"/>
    <property type="match status" value="1"/>
</dbReference>
<dbReference type="InterPro" id="IPR036779">
    <property type="entry name" value="LysM_dom_sf"/>
</dbReference>
<keyword evidence="4" id="KW-1185">Reference proteome</keyword>
<dbReference type="Proteomes" id="UP000184204">
    <property type="component" value="Unassembled WGS sequence"/>
</dbReference>
<reference evidence="4" key="2">
    <citation type="submission" date="2016-01" db="EMBL/GenBank/DDBJ databases">
        <authorList>
            <person name="Poehlein A."/>
            <person name="Schlien K."/>
            <person name="Gottschalk G."/>
            <person name="Buckel W."/>
            <person name="Daniel R."/>
        </authorList>
    </citation>
    <scope>NUCLEOTIDE SEQUENCE [LARGE SCALE GENOMIC DNA]</scope>
    <source>
        <strain evidence="4">X2</strain>
    </source>
</reference>
<keyword evidence="2" id="KW-0131">Cell cycle</keyword>
<sequence>MNYYFVKRFMKKVRERAFLFITLGMILGLGTMVLGAQREQSQEVYYEAVFIHSGDTLWQIAKKYKADNEKVEHMISEIMKINGMRSENILSGESLIVPMKR</sequence>
<dbReference type="SUPFAM" id="SSF54106">
    <property type="entry name" value="LysM domain"/>
    <property type="match status" value="1"/>
</dbReference>
<dbReference type="InterPro" id="IPR018392">
    <property type="entry name" value="LysM"/>
</dbReference>
<dbReference type="CDD" id="cd00118">
    <property type="entry name" value="LysM"/>
    <property type="match status" value="1"/>
</dbReference>
<proteinExistence type="predicted"/>
<dbReference type="KEGG" id="cpro:CPRO_22630"/>
<evidence type="ECO:0000313" key="5">
    <source>
        <dbReference type="Proteomes" id="UP000184204"/>
    </source>
</evidence>
<feature type="domain" description="LysM" evidence="1">
    <location>
        <begin position="53"/>
        <end position="98"/>
    </location>
</feature>
<reference evidence="3" key="4">
    <citation type="submission" date="2016-11" db="EMBL/GenBank/DDBJ databases">
        <authorList>
            <person name="Varghese N."/>
            <person name="Submissions S."/>
        </authorList>
    </citation>
    <scope>NUCLEOTIDE SEQUENCE</scope>
    <source>
        <strain evidence="3">DSM 1682</strain>
    </source>
</reference>
<accession>A0A0X8VDM2</accession>
<dbReference type="EMBL" id="CP014223">
    <property type="protein sequence ID" value="AMJ41830.1"/>
    <property type="molecule type" value="Genomic_DNA"/>
</dbReference>
<keyword evidence="2" id="KW-0132">Cell division</keyword>
<evidence type="ECO:0000313" key="4">
    <source>
        <dbReference type="Proteomes" id="UP000068026"/>
    </source>
</evidence>
<gene>
    <name evidence="2" type="primary">yneA</name>
    <name evidence="2" type="ORF">CPRO_22630</name>
    <name evidence="3" type="ORF">SAMN02745151_02632</name>
</gene>